<dbReference type="AlphaFoldDB" id="A0A502DPT1"/>
<dbReference type="Proteomes" id="UP000320095">
    <property type="component" value="Unassembled WGS sequence"/>
</dbReference>
<dbReference type="RefSeq" id="WP_140699447.1">
    <property type="nucleotide sequence ID" value="NZ_RCZG01000022.1"/>
</dbReference>
<accession>A0A502DPT1</accession>
<keyword evidence="1" id="KW-0808">Transferase</keyword>
<organism evidence="1 2">
    <name type="scientific">Mycolicibacterium hodleri</name>
    <dbReference type="NCBI Taxonomy" id="49897"/>
    <lineage>
        <taxon>Bacteria</taxon>
        <taxon>Bacillati</taxon>
        <taxon>Actinomycetota</taxon>
        <taxon>Actinomycetes</taxon>
        <taxon>Mycobacteriales</taxon>
        <taxon>Mycobacteriaceae</taxon>
        <taxon>Mycolicibacterium</taxon>
    </lineage>
</organism>
<dbReference type="GO" id="GO:0016740">
    <property type="term" value="F:transferase activity"/>
    <property type="evidence" value="ECO:0007669"/>
    <property type="project" value="UniProtKB-KW"/>
</dbReference>
<dbReference type="EMBL" id="RCZG01000022">
    <property type="protein sequence ID" value="TPG27387.1"/>
    <property type="molecule type" value="Genomic_DNA"/>
</dbReference>
<gene>
    <name evidence="1" type="ORF">EAH80_29175</name>
</gene>
<keyword evidence="2" id="KW-1185">Reference proteome</keyword>
<reference evidence="1 2" key="1">
    <citation type="journal article" date="2019" name="Environ. Microbiol.">
        <title>Species interactions and distinct microbial communities in high Arctic permafrost affected cryosols are associated with the CH4 and CO2 gas fluxes.</title>
        <authorList>
            <person name="Altshuler I."/>
            <person name="Hamel J."/>
            <person name="Turney S."/>
            <person name="Magnuson E."/>
            <person name="Levesque R."/>
            <person name="Greer C."/>
            <person name="Whyte L.G."/>
        </authorList>
    </citation>
    <scope>NUCLEOTIDE SEQUENCE [LARGE SCALE GENOMIC DNA]</scope>
    <source>
        <strain evidence="1 2">S5.20</strain>
    </source>
</reference>
<protein>
    <submittedName>
        <fullName evidence="1">N-acetyltransferase</fullName>
    </submittedName>
</protein>
<evidence type="ECO:0000313" key="1">
    <source>
        <dbReference type="EMBL" id="TPG27387.1"/>
    </source>
</evidence>
<proteinExistence type="predicted"/>
<comment type="caution">
    <text evidence="1">The sequence shown here is derived from an EMBL/GenBank/DDBJ whole genome shotgun (WGS) entry which is preliminary data.</text>
</comment>
<name>A0A502DPT1_9MYCO</name>
<evidence type="ECO:0000313" key="2">
    <source>
        <dbReference type="Proteomes" id="UP000320095"/>
    </source>
</evidence>
<dbReference type="OrthoDB" id="3774915at2"/>
<sequence>MSQEPFVPVDFEVPRELRTVRFRLEPLGPQHNASDHAAWTSSISHIQSSPGFVGWGWPPDAGMSAEANLADLERHADEFERRVAFAYTVLRPDSEDVIGCLYLNPGELSGAVGAWSWVRADVADLDPVLRQAVRTWLADAWPFDEVVYAG</sequence>